<dbReference type="InterPro" id="IPR005467">
    <property type="entry name" value="His_kinase_dom"/>
</dbReference>
<evidence type="ECO:0000256" key="3">
    <source>
        <dbReference type="ARBA" id="ARBA00012438"/>
    </source>
</evidence>
<evidence type="ECO:0000256" key="9">
    <source>
        <dbReference type="ARBA" id="ARBA00023012"/>
    </source>
</evidence>
<dbReference type="CDD" id="cd00075">
    <property type="entry name" value="HATPase"/>
    <property type="match status" value="1"/>
</dbReference>
<dbReference type="InterPro" id="IPR003661">
    <property type="entry name" value="HisK_dim/P_dom"/>
</dbReference>
<dbReference type="PROSITE" id="PS50885">
    <property type="entry name" value="HAMP"/>
    <property type="match status" value="1"/>
</dbReference>
<keyword evidence="7 14" id="KW-0418">Kinase</keyword>
<evidence type="ECO:0000256" key="4">
    <source>
        <dbReference type="ARBA" id="ARBA00022553"/>
    </source>
</evidence>
<evidence type="ECO:0000256" key="5">
    <source>
        <dbReference type="ARBA" id="ARBA00022679"/>
    </source>
</evidence>
<reference evidence="14 15" key="1">
    <citation type="submission" date="2016-10" db="EMBL/GenBank/DDBJ databases">
        <authorList>
            <person name="de Groot N.N."/>
        </authorList>
    </citation>
    <scope>NUCLEOTIDE SEQUENCE [LARGE SCALE GENOMIC DNA]</scope>
    <source>
        <strain evidence="14 15">GAS232</strain>
    </source>
</reference>
<keyword evidence="9" id="KW-0902">Two-component regulatory system</keyword>
<evidence type="ECO:0000256" key="10">
    <source>
        <dbReference type="ARBA" id="ARBA00023136"/>
    </source>
</evidence>
<dbReference type="InterPro" id="IPR004358">
    <property type="entry name" value="Sig_transdc_His_kin-like_C"/>
</dbReference>
<sequence>MNSRVSLSRRLTLTVLLLELLAAVVLIGIVTNHERKVRFEAMDANLRATSNALFGAVQEAETQNGSVKLDAHGVSIPDQAIYSVVADDSKTLGSQGDMPAFPQNPGGVTKVRVHQRPFRFYTLQGERIIDPESPRAITHHVVIRYGMPEGRAWHAVFEATRFFAIATIALLGITALCLSWLVRRFLFPIRELAEEADQIDTERWAFVAPESSRRFTELQPLASAIEKTVARLHRSFEQQRRFTSDAAHELKTDIAIIKSSVQLLGLRERTVEEYQSGLASGMQDIARLEATVGKMLTLARLEQSVQAETESCELIEALDESIQQAKAFAELKRVSVTRPLLSEAAFVGMAHEDASLLCSNILMNALQHAPENSSVEINVALTDGSVSMSFRDYGPGILEADLPYLFDPFYRGDASRSRKSGGTGLGLSICKALCEHAHGSIRITNNKDVGAVVTVTLPLLAIQAEI</sequence>
<dbReference type="Gene3D" id="6.10.340.10">
    <property type="match status" value="1"/>
</dbReference>
<dbReference type="Pfam" id="PF02518">
    <property type="entry name" value="HATPase_c"/>
    <property type="match status" value="1"/>
</dbReference>
<evidence type="ECO:0000313" key="15">
    <source>
        <dbReference type="Proteomes" id="UP000182427"/>
    </source>
</evidence>
<feature type="domain" description="Histidine kinase" evidence="12">
    <location>
        <begin position="245"/>
        <end position="461"/>
    </location>
</feature>
<feature type="transmembrane region" description="Helical" evidence="11">
    <location>
        <begin position="162"/>
        <end position="182"/>
    </location>
</feature>
<keyword evidence="15" id="KW-1185">Reference proteome</keyword>
<dbReference type="InterPro" id="IPR036097">
    <property type="entry name" value="HisK_dim/P_sf"/>
</dbReference>
<dbReference type="EC" id="2.7.13.3" evidence="3"/>
<dbReference type="PANTHER" id="PTHR45436">
    <property type="entry name" value="SENSOR HISTIDINE KINASE YKOH"/>
    <property type="match status" value="1"/>
</dbReference>
<organism evidence="14 15">
    <name type="scientific">Terriglobus roseus</name>
    <dbReference type="NCBI Taxonomy" id="392734"/>
    <lineage>
        <taxon>Bacteria</taxon>
        <taxon>Pseudomonadati</taxon>
        <taxon>Acidobacteriota</taxon>
        <taxon>Terriglobia</taxon>
        <taxon>Terriglobales</taxon>
        <taxon>Acidobacteriaceae</taxon>
        <taxon>Terriglobus</taxon>
    </lineage>
</organism>
<dbReference type="AlphaFoldDB" id="A0A1G7GUM9"/>
<evidence type="ECO:0000256" key="11">
    <source>
        <dbReference type="SAM" id="Phobius"/>
    </source>
</evidence>
<protein>
    <recommendedName>
        <fullName evidence="3">histidine kinase</fullName>
        <ecNumber evidence="3">2.7.13.3</ecNumber>
    </recommendedName>
</protein>
<dbReference type="OrthoDB" id="9813151at2"/>
<dbReference type="SUPFAM" id="SSF47384">
    <property type="entry name" value="Homodimeric domain of signal transducing histidine kinase"/>
    <property type="match status" value="1"/>
</dbReference>
<evidence type="ECO:0000256" key="2">
    <source>
        <dbReference type="ARBA" id="ARBA00004370"/>
    </source>
</evidence>
<evidence type="ECO:0000259" key="13">
    <source>
        <dbReference type="PROSITE" id="PS50885"/>
    </source>
</evidence>
<evidence type="ECO:0000313" key="14">
    <source>
        <dbReference type="EMBL" id="SDE91857.1"/>
    </source>
</evidence>
<dbReference type="Gene3D" id="3.30.565.10">
    <property type="entry name" value="Histidine kinase-like ATPase, C-terminal domain"/>
    <property type="match status" value="1"/>
</dbReference>
<dbReference type="PANTHER" id="PTHR45436:SF5">
    <property type="entry name" value="SENSOR HISTIDINE KINASE TRCS"/>
    <property type="match status" value="1"/>
</dbReference>
<dbReference type="InterPro" id="IPR050428">
    <property type="entry name" value="TCS_sensor_his_kinase"/>
</dbReference>
<gene>
    <name evidence="14" type="ORF">SAMN05444167_0810</name>
</gene>
<evidence type="ECO:0000256" key="7">
    <source>
        <dbReference type="ARBA" id="ARBA00022777"/>
    </source>
</evidence>
<dbReference type="Gene3D" id="1.10.287.130">
    <property type="match status" value="1"/>
</dbReference>
<dbReference type="GO" id="GO:0000155">
    <property type="term" value="F:phosphorelay sensor kinase activity"/>
    <property type="evidence" value="ECO:0007669"/>
    <property type="project" value="InterPro"/>
</dbReference>
<evidence type="ECO:0000256" key="1">
    <source>
        <dbReference type="ARBA" id="ARBA00000085"/>
    </source>
</evidence>
<dbReference type="Pfam" id="PF00512">
    <property type="entry name" value="HisKA"/>
    <property type="match status" value="1"/>
</dbReference>
<feature type="domain" description="HAMP" evidence="13">
    <location>
        <begin position="183"/>
        <end position="237"/>
    </location>
</feature>
<keyword evidence="4" id="KW-0597">Phosphoprotein</keyword>
<dbReference type="PRINTS" id="PR00344">
    <property type="entry name" value="BCTRLSENSOR"/>
</dbReference>
<evidence type="ECO:0000259" key="12">
    <source>
        <dbReference type="PROSITE" id="PS50109"/>
    </source>
</evidence>
<name>A0A1G7GUM9_9BACT</name>
<keyword evidence="6 11" id="KW-0812">Transmembrane</keyword>
<keyword evidence="5" id="KW-0808">Transferase</keyword>
<dbReference type="Proteomes" id="UP000182427">
    <property type="component" value="Chromosome I"/>
</dbReference>
<keyword evidence="8 11" id="KW-1133">Transmembrane helix</keyword>
<comment type="catalytic activity">
    <reaction evidence="1">
        <text>ATP + protein L-histidine = ADP + protein N-phospho-L-histidine.</text>
        <dbReference type="EC" id="2.7.13.3"/>
    </reaction>
</comment>
<dbReference type="SMART" id="SM00388">
    <property type="entry name" value="HisKA"/>
    <property type="match status" value="1"/>
</dbReference>
<dbReference type="SMART" id="SM00387">
    <property type="entry name" value="HATPase_c"/>
    <property type="match status" value="1"/>
</dbReference>
<evidence type="ECO:0000256" key="6">
    <source>
        <dbReference type="ARBA" id="ARBA00022692"/>
    </source>
</evidence>
<dbReference type="CDD" id="cd00082">
    <property type="entry name" value="HisKA"/>
    <property type="match status" value="1"/>
</dbReference>
<dbReference type="InterPro" id="IPR036890">
    <property type="entry name" value="HATPase_C_sf"/>
</dbReference>
<proteinExistence type="predicted"/>
<dbReference type="RefSeq" id="WP_083344023.1">
    <property type="nucleotide sequence ID" value="NZ_LT629690.1"/>
</dbReference>
<dbReference type="InterPro" id="IPR003594">
    <property type="entry name" value="HATPase_dom"/>
</dbReference>
<keyword evidence="10 11" id="KW-0472">Membrane</keyword>
<dbReference type="GO" id="GO:0005886">
    <property type="term" value="C:plasma membrane"/>
    <property type="evidence" value="ECO:0007669"/>
    <property type="project" value="TreeGrafter"/>
</dbReference>
<comment type="subcellular location">
    <subcellularLocation>
        <location evidence="2">Membrane</location>
    </subcellularLocation>
</comment>
<accession>A0A1G7GUM9</accession>
<dbReference type="PROSITE" id="PS50109">
    <property type="entry name" value="HIS_KIN"/>
    <property type="match status" value="1"/>
</dbReference>
<dbReference type="SUPFAM" id="SSF55874">
    <property type="entry name" value="ATPase domain of HSP90 chaperone/DNA topoisomerase II/histidine kinase"/>
    <property type="match status" value="1"/>
</dbReference>
<evidence type="ECO:0000256" key="8">
    <source>
        <dbReference type="ARBA" id="ARBA00022989"/>
    </source>
</evidence>
<dbReference type="EMBL" id="LT629690">
    <property type="protein sequence ID" value="SDE91857.1"/>
    <property type="molecule type" value="Genomic_DNA"/>
</dbReference>
<dbReference type="InterPro" id="IPR003660">
    <property type="entry name" value="HAMP_dom"/>
</dbReference>